<dbReference type="Proteomes" id="UP000295793">
    <property type="component" value="Unassembled WGS sequence"/>
</dbReference>
<keyword evidence="4 8" id="KW-1003">Cell membrane</keyword>
<comment type="similarity">
    <text evidence="2 8">Belongs to the 4-toluene sulfonate uptake permease (TSUP) (TC 2.A.102) family.</text>
</comment>
<feature type="transmembrane region" description="Helical" evidence="8">
    <location>
        <begin position="91"/>
        <end position="109"/>
    </location>
</feature>
<feature type="transmembrane region" description="Helical" evidence="8">
    <location>
        <begin position="245"/>
        <end position="263"/>
    </location>
</feature>
<feature type="transmembrane region" description="Helical" evidence="8">
    <location>
        <begin position="185"/>
        <end position="209"/>
    </location>
</feature>
<keyword evidence="3" id="KW-0813">Transport</keyword>
<evidence type="ECO:0000256" key="4">
    <source>
        <dbReference type="ARBA" id="ARBA00022475"/>
    </source>
</evidence>
<feature type="transmembrane region" description="Helical" evidence="8">
    <location>
        <begin position="62"/>
        <end position="79"/>
    </location>
</feature>
<dbReference type="GO" id="GO:0005886">
    <property type="term" value="C:plasma membrane"/>
    <property type="evidence" value="ECO:0007669"/>
    <property type="project" value="UniProtKB-SubCell"/>
</dbReference>
<dbReference type="EMBL" id="SLZR01000016">
    <property type="protein sequence ID" value="TCS38247.1"/>
    <property type="molecule type" value="Genomic_DNA"/>
</dbReference>
<evidence type="ECO:0000313" key="9">
    <source>
        <dbReference type="EMBL" id="TCS38247.1"/>
    </source>
</evidence>
<dbReference type="InterPro" id="IPR002781">
    <property type="entry name" value="TM_pro_TauE-like"/>
</dbReference>
<evidence type="ECO:0000256" key="5">
    <source>
        <dbReference type="ARBA" id="ARBA00022692"/>
    </source>
</evidence>
<dbReference type="PANTHER" id="PTHR30269">
    <property type="entry name" value="TRANSMEMBRANE PROTEIN YFCA"/>
    <property type="match status" value="1"/>
</dbReference>
<evidence type="ECO:0000256" key="8">
    <source>
        <dbReference type="RuleBase" id="RU363041"/>
    </source>
</evidence>
<reference evidence="9 10" key="1">
    <citation type="submission" date="2019-03" db="EMBL/GenBank/DDBJ databases">
        <title>Genomic Encyclopedia of Archaeal and Bacterial Type Strains, Phase II (KMG-II): from individual species to whole genera.</title>
        <authorList>
            <person name="Goeker M."/>
        </authorList>
    </citation>
    <scope>NUCLEOTIDE SEQUENCE [LARGE SCALE GENOMIC DNA]</scope>
    <source>
        <strain evidence="9 10">DSM 15388</strain>
    </source>
</reference>
<gene>
    <name evidence="9" type="ORF">BCF53_11658</name>
</gene>
<keyword evidence="6 8" id="KW-1133">Transmembrane helix</keyword>
<evidence type="ECO:0000256" key="1">
    <source>
        <dbReference type="ARBA" id="ARBA00004651"/>
    </source>
</evidence>
<dbReference type="AlphaFoldDB" id="A0A4R3HY17"/>
<evidence type="ECO:0000256" key="2">
    <source>
        <dbReference type="ARBA" id="ARBA00009142"/>
    </source>
</evidence>
<evidence type="ECO:0000313" key="10">
    <source>
        <dbReference type="Proteomes" id="UP000295793"/>
    </source>
</evidence>
<dbReference type="InterPro" id="IPR052017">
    <property type="entry name" value="TSUP"/>
</dbReference>
<feature type="transmembrane region" description="Helical" evidence="8">
    <location>
        <begin position="23"/>
        <end position="42"/>
    </location>
</feature>
<feature type="transmembrane region" description="Helical" evidence="8">
    <location>
        <begin position="153"/>
        <end position="173"/>
    </location>
</feature>
<dbReference type="Pfam" id="PF01925">
    <property type="entry name" value="TauE"/>
    <property type="match status" value="1"/>
</dbReference>
<feature type="transmembrane region" description="Helical" evidence="8">
    <location>
        <begin position="221"/>
        <end position="239"/>
    </location>
</feature>
<dbReference type="PANTHER" id="PTHR30269:SF37">
    <property type="entry name" value="MEMBRANE TRANSPORTER PROTEIN"/>
    <property type="match status" value="1"/>
</dbReference>
<proteinExistence type="inferred from homology"/>
<comment type="subcellular location">
    <subcellularLocation>
        <location evidence="1 8">Cell membrane</location>
        <topology evidence="1 8">Multi-pass membrane protein</topology>
    </subcellularLocation>
</comment>
<keyword evidence="7 8" id="KW-0472">Membrane</keyword>
<organism evidence="9 10">
    <name type="scientific">Reinekea marinisedimentorum</name>
    <dbReference type="NCBI Taxonomy" id="230495"/>
    <lineage>
        <taxon>Bacteria</taxon>
        <taxon>Pseudomonadati</taxon>
        <taxon>Pseudomonadota</taxon>
        <taxon>Gammaproteobacteria</taxon>
        <taxon>Oceanospirillales</taxon>
        <taxon>Saccharospirillaceae</taxon>
        <taxon>Reinekea</taxon>
    </lineage>
</organism>
<evidence type="ECO:0000256" key="7">
    <source>
        <dbReference type="ARBA" id="ARBA00023136"/>
    </source>
</evidence>
<name>A0A4R3HY17_9GAMM</name>
<keyword evidence="5 8" id="KW-0812">Transmembrane</keyword>
<sequence length="272" mass="29542">MLPEHSTMATSDFTGTIMLSDPMFYAVAIPAVLISSISKGGLGGGLGVLSVPLMSLVIPPTQAAAIMLPILCFIDLFALKSFRGTFDKENLKTLIPAALLGIVIGTLFFNKLSTAHIKLLVGAISIVFAFNWIYQTLFGRSQKVKPAGRVRGLIYGAVAGFTSFNVHAGGPPINMYLLPQKMDKTLFVGTTVIFFTVVNYTKLIPYAFLGLLDFSNLKASLVLMVLAPIGVKIGVWAHHKLRDNWFYWICYVALFITGLKLSYEGISAIIQA</sequence>
<protein>
    <recommendedName>
        <fullName evidence="8">Probable membrane transporter protein</fullName>
    </recommendedName>
</protein>
<keyword evidence="10" id="KW-1185">Reference proteome</keyword>
<comment type="caution">
    <text evidence="9">The sequence shown here is derived from an EMBL/GenBank/DDBJ whole genome shotgun (WGS) entry which is preliminary data.</text>
</comment>
<evidence type="ECO:0000256" key="3">
    <source>
        <dbReference type="ARBA" id="ARBA00022448"/>
    </source>
</evidence>
<accession>A0A4R3HY17</accession>
<feature type="transmembrane region" description="Helical" evidence="8">
    <location>
        <begin position="115"/>
        <end position="133"/>
    </location>
</feature>
<evidence type="ECO:0000256" key="6">
    <source>
        <dbReference type="ARBA" id="ARBA00022989"/>
    </source>
</evidence>